<evidence type="ECO:0000256" key="4">
    <source>
        <dbReference type="ARBA" id="ARBA00023295"/>
    </source>
</evidence>
<dbReference type="GO" id="GO:0005975">
    <property type="term" value="P:carbohydrate metabolic process"/>
    <property type="evidence" value="ECO:0007669"/>
    <property type="project" value="InterPro"/>
</dbReference>
<dbReference type="InterPro" id="IPR051214">
    <property type="entry name" value="GH32_Enzymes"/>
</dbReference>
<evidence type="ECO:0000259" key="6">
    <source>
        <dbReference type="Pfam" id="PF00251"/>
    </source>
</evidence>
<dbReference type="InParanoid" id="K2SU10"/>
<dbReference type="AlphaFoldDB" id="K2SU10"/>
<feature type="domain" description="Glycosyl hydrolase family 32 N-terminal" evidence="6">
    <location>
        <begin position="51"/>
        <end position="339"/>
    </location>
</feature>
<name>K2SU10_MACPH</name>
<reference evidence="7 8" key="1">
    <citation type="journal article" date="2012" name="BMC Genomics">
        <title>Tools to kill: Genome of one of the most destructive plant pathogenic fungi Macrophomina phaseolina.</title>
        <authorList>
            <person name="Islam M.S."/>
            <person name="Haque M.S."/>
            <person name="Islam M.M."/>
            <person name="Emdad E.M."/>
            <person name="Halim A."/>
            <person name="Hossen Q.M.M."/>
            <person name="Hossain M.Z."/>
            <person name="Ahmed B."/>
            <person name="Rahim S."/>
            <person name="Rahman M.S."/>
            <person name="Alam M.M."/>
            <person name="Hou S."/>
            <person name="Wan X."/>
            <person name="Saito J.A."/>
            <person name="Alam M."/>
        </authorList>
    </citation>
    <scope>NUCLEOTIDE SEQUENCE [LARGE SCALE GENOMIC DNA]</scope>
    <source>
        <strain evidence="7 8">MS6</strain>
    </source>
</reference>
<comment type="caution">
    <text evidence="7">The sequence shown here is derived from an EMBL/GenBank/DDBJ whole genome shotgun (WGS) entry which is preliminary data.</text>
</comment>
<evidence type="ECO:0000313" key="8">
    <source>
        <dbReference type="Proteomes" id="UP000007129"/>
    </source>
</evidence>
<dbReference type="VEuPathDB" id="FungiDB:MPH_02448"/>
<feature type="compositionally biased region" description="Polar residues" evidence="5">
    <location>
        <begin position="30"/>
        <end position="42"/>
    </location>
</feature>
<keyword evidence="4" id="KW-0326">Glycosidase</keyword>
<proteinExistence type="inferred from homology"/>
<dbReference type="EC" id="3.2.1.26" evidence="2"/>
<sequence length="559" mass="61010">MMEPFQRPPDDSSTSTTAVPAMPSLIVDDQPTSSSAYSRPSNTQAAADAIPILVDDTYHVFHLATPPNTIHHPPRLRSSWHRLRSTDLVTWVRDDQPALRPGKTPASPDADGAWTGSAVQGPDGAMHVFYTGYNLAHGGKQVILHAISTDKHGSTFTQATQPITTTSSGAASPFEEIDFRDPYVFFNPDENRYWMLVATRLAAGPFWSRGCIALLTSPDLSAWTVEPEPLFAPNDLFCPECPELFSLPNGNWYLVYSRFSSPNAGTVYKVGPSPRGPFRTPRGASGGRLDARRWYAAKSCPKAGDATKRVYFGWVADRCEEDGKWLWGGDMGTPREVCAGADGLLSVQPSQEALQAAFADADELGGDDGLPADLQLSSVGTTSAQFLPVDHSGEPVDYLFRFNVTSHDAASFGVLFRVDGDMKGHRLRFEPTAANVFDIVLLTDSPPLDDFWADQYKLYLPRGVDGPEIARHNGITVDGTINIVVKANVLEIFVGGRSISYRLPQRSTISEVNGTHGNTNNELNGEIEEAKQEIKELGIFVEDGTVQLADVLLRLSKRL</sequence>
<gene>
    <name evidence="7" type="ORF">MPH_02448</name>
</gene>
<dbReference type="Proteomes" id="UP000007129">
    <property type="component" value="Unassembled WGS sequence"/>
</dbReference>
<dbReference type="SMART" id="SM00640">
    <property type="entry name" value="Glyco_32"/>
    <property type="match status" value="1"/>
</dbReference>
<keyword evidence="3 7" id="KW-0378">Hydrolase</keyword>
<organism evidence="7 8">
    <name type="scientific">Macrophomina phaseolina (strain MS6)</name>
    <name type="common">Charcoal rot fungus</name>
    <dbReference type="NCBI Taxonomy" id="1126212"/>
    <lineage>
        <taxon>Eukaryota</taxon>
        <taxon>Fungi</taxon>
        <taxon>Dikarya</taxon>
        <taxon>Ascomycota</taxon>
        <taxon>Pezizomycotina</taxon>
        <taxon>Dothideomycetes</taxon>
        <taxon>Dothideomycetes incertae sedis</taxon>
        <taxon>Botryosphaeriales</taxon>
        <taxon>Botryosphaeriaceae</taxon>
        <taxon>Macrophomina</taxon>
    </lineage>
</organism>
<dbReference type="OrthoDB" id="202537at2759"/>
<dbReference type="STRING" id="1126212.K2SU10"/>
<dbReference type="InterPro" id="IPR013148">
    <property type="entry name" value="Glyco_hydro_32_N"/>
</dbReference>
<dbReference type="EMBL" id="AHHD01000091">
    <property type="protein sequence ID" value="EKG20215.1"/>
    <property type="molecule type" value="Genomic_DNA"/>
</dbReference>
<evidence type="ECO:0000256" key="3">
    <source>
        <dbReference type="ARBA" id="ARBA00022801"/>
    </source>
</evidence>
<evidence type="ECO:0000256" key="1">
    <source>
        <dbReference type="ARBA" id="ARBA00009902"/>
    </source>
</evidence>
<dbReference type="GO" id="GO:0004564">
    <property type="term" value="F:beta-fructofuranosidase activity"/>
    <property type="evidence" value="ECO:0007669"/>
    <property type="project" value="UniProtKB-EC"/>
</dbReference>
<dbReference type="SUPFAM" id="SSF75005">
    <property type="entry name" value="Arabinanase/levansucrase/invertase"/>
    <property type="match status" value="1"/>
</dbReference>
<evidence type="ECO:0000256" key="5">
    <source>
        <dbReference type="SAM" id="MobiDB-lite"/>
    </source>
</evidence>
<dbReference type="InterPro" id="IPR001362">
    <property type="entry name" value="Glyco_hydro_32"/>
</dbReference>
<accession>K2SU10</accession>
<feature type="region of interest" description="Disordered" evidence="5">
    <location>
        <begin position="1"/>
        <end position="42"/>
    </location>
</feature>
<dbReference type="CDD" id="cd08995">
    <property type="entry name" value="GH32_EcAec43-like"/>
    <property type="match status" value="1"/>
</dbReference>
<dbReference type="eggNOG" id="KOG0228">
    <property type="taxonomic scope" value="Eukaryota"/>
</dbReference>
<comment type="similarity">
    <text evidence="1">Belongs to the glycosyl hydrolase 32 family.</text>
</comment>
<dbReference type="Gene3D" id="2.115.10.20">
    <property type="entry name" value="Glycosyl hydrolase domain, family 43"/>
    <property type="match status" value="1"/>
</dbReference>
<dbReference type="HOGENOM" id="CLU_042071_1_0_1"/>
<protein>
    <recommendedName>
        <fullName evidence="2">beta-fructofuranosidase</fullName>
        <ecNumber evidence="2">3.2.1.26</ecNumber>
    </recommendedName>
</protein>
<evidence type="ECO:0000313" key="7">
    <source>
        <dbReference type="EMBL" id="EKG20215.1"/>
    </source>
</evidence>
<dbReference type="PANTHER" id="PTHR43101">
    <property type="entry name" value="BETA-FRUCTOSIDASE"/>
    <property type="match status" value="1"/>
</dbReference>
<dbReference type="InterPro" id="IPR023296">
    <property type="entry name" value="Glyco_hydro_beta-prop_sf"/>
</dbReference>
<dbReference type="Pfam" id="PF00251">
    <property type="entry name" value="Glyco_hydro_32N"/>
    <property type="match status" value="1"/>
</dbReference>
<dbReference type="PANTHER" id="PTHR43101:SF1">
    <property type="entry name" value="BETA-FRUCTOSIDASE"/>
    <property type="match status" value="1"/>
</dbReference>
<evidence type="ECO:0000256" key="2">
    <source>
        <dbReference type="ARBA" id="ARBA00012758"/>
    </source>
</evidence>